<dbReference type="PANTHER" id="PTHR35204:SF1">
    <property type="entry name" value="ENTEROTOXIN"/>
    <property type="match status" value="1"/>
</dbReference>
<dbReference type="PANTHER" id="PTHR35204">
    <property type="entry name" value="YALI0A21131P"/>
    <property type="match status" value="1"/>
</dbReference>
<dbReference type="OrthoDB" id="10261782at2759"/>
<comment type="caution">
    <text evidence="1">The sequence shown here is derived from an EMBL/GenBank/DDBJ whole genome shotgun (WGS) entry which is preliminary data.</text>
</comment>
<keyword evidence="3" id="KW-1185">Reference proteome</keyword>
<organism evidence="1 3">
    <name type="scientific">Puccinia graminis f. sp. tritici</name>
    <dbReference type="NCBI Taxonomy" id="56615"/>
    <lineage>
        <taxon>Eukaryota</taxon>
        <taxon>Fungi</taxon>
        <taxon>Dikarya</taxon>
        <taxon>Basidiomycota</taxon>
        <taxon>Pucciniomycotina</taxon>
        <taxon>Pucciniomycetes</taxon>
        <taxon>Pucciniales</taxon>
        <taxon>Pucciniaceae</taxon>
        <taxon>Puccinia</taxon>
    </lineage>
</organism>
<evidence type="ECO:0000313" key="1">
    <source>
        <dbReference type="EMBL" id="KAA1076367.1"/>
    </source>
</evidence>
<reference evidence="3 4" key="1">
    <citation type="submission" date="2019-05" db="EMBL/GenBank/DDBJ databases">
        <title>Emergence of the Ug99 lineage of the wheat stem rust pathogen through somatic hybridization.</title>
        <authorList>
            <person name="Li F."/>
            <person name="Upadhyaya N.M."/>
            <person name="Sperschneider J."/>
            <person name="Matny O."/>
            <person name="Nguyen-Phuc H."/>
            <person name="Mago R."/>
            <person name="Raley C."/>
            <person name="Miller M.E."/>
            <person name="Silverstein K.A.T."/>
            <person name="Henningsen E."/>
            <person name="Hirsch C.D."/>
            <person name="Visser B."/>
            <person name="Pretorius Z.A."/>
            <person name="Steffenson B.J."/>
            <person name="Schwessinger B."/>
            <person name="Dodds P.N."/>
            <person name="Figueroa M."/>
        </authorList>
    </citation>
    <scope>NUCLEOTIDE SEQUENCE [LARGE SCALE GENOMIC DNA]</scope>
    <source>
        <strain evidence="1">21-0</strain>
        <strain evidence="2 4">Ug99</strain>
    </source>
</reference>
<gene>
    <name evidence="1" type="ORF">PGT21_004382</name>
    <name evidence="2" type="ORF">PGTUg99_023398</name>
</gene>
<dbReference type="EMBL" id="VDEP01000038">
    <property type="protein sequence ID" value="KAA1135580.1"/>
    <property type="molecule type" value="Genomic_DNA"/>
</dbReference>
<accession>A0A5B0MGL6</accession>
<evidence type="ECO:0000313" key="2">
    <source>
        <dbReference type="EMBL" id="KAA1135580.1"/>
    </source>
</evidence>
<proteinExistence type="predicted"/>
<protein>
    <submittedName>
        <fullName evidence="1">Uncharacterized protein</fullName>
    </submittedName>
</protein>
<sequence>MLLAGPRSDGIWYIQLGVQMPSTTPGGVDVADLPIFFIDILKSYYLAMMKSQVGKLGCLWSFWLILHLPVAASRGGPEQLVLSPFNTSSVVKTDNSNLIFASFAGLLEQWSNAFAFSGHSIIPGLIPRSTLLYHSSQDLSGPPREGLEWLAFDPEMSFSVGSHRPGQMDLYTFVADRALRVIYLDGQSASLFTPGFLDSQYALINASVPEHFIDNGHSLEAEYARATALCKIGDKYGLEGIVRMNTGFELIWCDFRKEIHLLDGINATDPYSAKAAASEVTNQEAMHSHLTRKQPVARPPFYSRSTWSFSRTAARFFFAPGEVRVILDPSGFISFYDGLESLDLKRQVDGTSSGPRSRHRLYGISREDAETIQRRLVEVLRKKNSEDWRVDPGQPDWRTTVLTIVQRYSLPLRELHYVLHRADLNATEQAIETRGLTYEIIMPSLDFSDWDSDEMHWVSPGIRRCTTAYTSDTRPPSELSHSIQLIIRAIEGTLERVCKTIYSLFVQTIQLSLPLEPSCPFNSTIESIARSKIPEWREQVEGLQKWLGWSTWPNCEPRCEINEICMPPMWPYIWGGGATTNLTDQYPICVNSSSVTYTF</sequence>
<dbReference type="Proteomes" id="UP000324748">
    <property type="component" value="Unassembled WGS sequence"/>
</dbReference>
<evidence type="ECO:0000313" key="3">
    <source>
        <dbReference type="Proteomes" id="UP000324748"/>
    </source>
</evidence>
<dbReference type="EMBL" id="VSWC01000145">
    <property type="protein sequence ID" value="KAA1076367.1"/>
    <property type="molecule type" value="Genomic_DNA"/>
</dbReference>
<evidence type="ECO:0000313" key="4">
    <source>
        <dbReference type="Proteomes" id="UP000325313"/>
    </source>
</evidence>
<dbReference type="AlphaFoldDB" id="A0A5B0MGL6"/>
<name>A0A5B0MGL6_PUCGR</name>
<dbReference type="InterPro" id="IPR038921">
    <property type="entry name" value="YOR389W-like"/>
</dbReference>
<dbReference type="Proteomes" id="UP000325313">
    <property type="component" value="Unassembled WGS sequence"/>
</dbReference>